<evidence type="ECO:0000313" key="1">
    <source>
        <dbReference type="EMBL" id="RED43808.1"/>
    </source>
</evidence>
<evidence type="ECO:0000313" key="2">
    <source>
        <dbReference type="Proteomes" id="UP000256845"/>
    </source>
</evidence>
<name>A0A3D9H2R4_9PROT</name>
<organism evidence="1 2">
    <name type="scientific">Aestuariispira insulae</name>
    <dbReference type="NCBI Taxonomy" id="1461337"/>
    <lineage>
        <taxon>Bacteria</taxon>
        <taxon>Pseudomonadati</taxon>
        <taxon>Pseudomonadota</taxon>
        <taxon>Alphaproteobacteria</taxon>
        <taxon>Rhodospirillales</taxon>
        <taxon>Kiloniellaceae</taxon>
        <taxon>Aestuariispira</taxon>
    </lineage>
</organism>
<gene>
    <name evidence="1" type="ORF">DFP90_11831</name>
</gene>
<reference evidence="1 2" key="1">
    <citation type="submission" date="2018-07" db="EMBL/GenBank/DDBJ databases">
        <title>Genomic Encyclopedia of Type Strains, Phase III (KMG-III): the genomes of soil and plant-associated and newly described type strains.</title>
        <authorList>
            <person name="Whitman W."/>
        </authorList>
    </citation>
    <scope>NUCLEOTIDE SEQUENCE [LARGE SCALE GENOMIC DNA]</scope>
    <source>
        <strain evidence="1 2">CECT 8488</strain>
    </source>
</reference>
<dbReference type="Proteomes" id="UP000256845">
    <property type="component" value="Unassembled WGS sequence"/>
</dbReference>
<dbReference type="RefSeq" id="WP_181905509.1">
    <property type="nucleotide sequence ID" value="NZ_QRDW01000018.1"/>
</dbReference>
<proteinExistence type="predicted"/>
<comment type="caution">
    <text evidence="1">The sequence shown here is derived from an EMBL/GenBank/DDBJ whole genome shotgun (WGS) entry which is preliminary data.</text>
</comment>
<accession>A0A3D9H2R4</accession>
<dbReference type="EMBL" id="QRDW01000018">
    <property type="protein sequence ID" value="RED43808.1"/>
    <property type="molecule type" value="Genomic_DNA"/>
</dbReference>
<sequence>MRKHRHAPELGNRRYQRDLASGLQETLGLDDAVRFCAERGWQGTLTFLLSMRSEQQSVIVGEG</sequence>
<keyword evidence="2" id="KW-1185">Reference proteome</keyword>
<dbReference type="AlphaFoldDB" id="A0A3D9H2R4"/>
<protein>
    <submittedName>
        <fullName evidence="1">Uncharacterized protein</fullName>
    </submittedName>
</protein>